<dbReference type="Proteomes" id="UP000198324">
    <property type="component" value="Unassembled WGS sequence"/>
</dbReference>
<feature type="transmembrane region" description="Helical" evidence="7">
    <location>
        <begin position="68"/>
        <end position="91"/>
    </location>
</feature>
<keyword evidence="9" id="KW-1185">Reference proteome</keyword>
<feature type="transmembrane region" description="Helical" evidence="7">
    <location>
        <begin position="7"/>
        <end position="29"/>
    </location>
</feature>
<dbReference type="PANTHER" id="PTHR34229:SF1">
    <property type="entry name" value="METAL TRANSPORT PROTEIN HI_1621-RELATED"/>
    <property type="match status" value="1"/>
</dbReference>
<evidence type="ECO:0000256" key="6">
    <source>
        <dbReference type="ARBA" id="ARBA00023136"/>
    </source>
</evidence>
<accession>A0A238ZFD2</accession>
<keyword evidence="2" id="KW-0813">Transport</keyword>
<keyword evidence="4 7" id="KW-0812">Transmembrane</keyword>
<name>A0A238ZFD2_9BACT</name>
<dbReference type="AlphaFoldDB" id="A0A238ZFD2"/>
<dbReference type="OrthoDB" id="9792317at2"/>
<keyword evidence="6 7" id="KW-0472">Membrane</keyword>
<dbReference type="GO" id="GO:0000041">
    <property type="term" value="P:transition metal ion transport"/>
    <property type="evidence" value="ECO:0007669"/>
    <property type="project" value="InterPro"/>
</dbReference>
<feature type="transmembrane region" description="Helical" evidence="7">
    <location>
        <begin position="160"/>
        <end position="189"/>
    </location>
</feature>
<reference evidence="8 9" key="1">
    <citation type="submission" date="2017-06" db="EMBL/GenBank/DDBJ databases">
        <authorList>
            <person name="Kim H.J."/>
            <person name="Triplett B.A."/>
        </authorList>
    </citation>
    <scope>NUCLEOTIDE SEQUENCE [LARGE SCALE GENOMIC DNA]</scope>
    <source>
        <strain evidence="8 9">DSM 13116</strain>
    </source>
</reference>
<dbReference type="GO" id="GO:0005886">
    <property type="term" value="C:plasma membrane"/>
    <property type="evidence" value="ECO:0007669"/>
    <property type="project" value="UniProtKB-SubCell"/>
</dbReference>
<dbReference type="RefSeq" id="WP_089273224.1">
    <property type="nucleotide sequence ID" value="NZ_FZOC01000002.1"/>
</dbReference>
<evidence type="ECO:0000256" key="7">
    <source>
        <dbReference type="SAM" id="Phobius"/>
    </source>
</evidence>
<evidence type="ECO:0000256" key="2">
    <source>
        <dbReference type="ARBA" id="ARBA00022448"/>
    </source>
</evidence>
<comment type="subcellular location">
    <subcellularLocation>
        <location evidence="1">Cell membrane</location>
        <topology evidence="1">Multi-pass membrane protein</topology>
    </subcellularLocation>
</comment>
<evidence type="ECO:0000256" key="5">
    <source>
        <dbReference type="ARBA" id="ARBA00022989"/>
    </source>
</evidence>
<proteinExistence type="predicted"/>
<evidence type="ECO:0000313" key="9">
    <source>
        <dbReference type="Proteomes" id="UP000198324"/>
    </source>
</evidence>
<dbReference type="Pfam" id="PF01891">
    <property type="entry name" value="CbiM"/>
    <property type="match status" value="1"/>
</dbReference>
<keyword evidence="3" id="KW-1003">Cell membrane</keyword>
<protein>
    <submittedName>
        <fullName evidence="8">Cobalt/nickel transport system permease protein</fullName>
    </submittedName>
</protein>
<gene>
    <name evidence="8" type="ORF">SAMN04488503_1472</name>
</gene>
<feature type="transmembrane region" description="Helical" evidence="7">
    <location>
        <begin position="97"/>
        <end position="119"/>
    </location>
</feature>
<keyword evidence="5 7" id="KW-1133">Transmembrane helix</keyword>
<sequence>MHISEGVLSVPILISGAALTAAGVTIGLRKMRNDTLVTVAILSAAFFVGSLVHIPIGPSSAHLILNGLLGAILGWASFPAILVGLLLQAVLFQYGGLTALGVNCFNMAAPAVACGVFCAPLLRRSGRARAIGAFLCGSLSVLLSSLLTATALSLTDEGFFQAAVTLVAAHIPVMLVEGGFTVLVVGYVAKAMPEIFQTSTQKKHTPRPEETCA</sequence>
<feature type="transmembrane region" description="Helical" evidence="7">
    <location>
        <begin position="35"/>
        <end position="56"/>
    </location>
</feature>
<dbReference type="EMBL" id="FZOC01000002">
    <property type="protein sequence ID" value="SNR81688.1"/>
    <property type="molecule type" value="Genomic_DNA"/>
</dbReference>
<dbReference type="PANTHER" id="PTHR34229">
    <property type="entry name" value="METAL TRANSPORT PROTEIN HI_1621-RELATED"/>
    <property type="match status" value="1"/>
</dbReference>
<dbReference type="Gene3D" id="1.10.1760.20">
    <property type="match status" value="1"/>
</dbReference>
<evidence type="ECO:0000256" key="3">
    <source>
        <dbReference type="ARBA" id="ARBA00022475"/>
    </source>
</evidence>
<evidence type="ECO:0000256" key="1">
    <source>
        <dbReference type="ARBA" id="ARBA00004651"/>
    </source>
</evidence>
<organism evidence="8 9">
    <name type="scientific">Humidesulfovibrio mexicanus</name>
    <dbReference type="NCBI Taxonomy" id="147047"/>
    <lineage>
        <taxon>Bacteria</taxon>
        <taxon>Pseudomonadati</taxon>
        <taxon>Thermodesulfobacteriota</taxon>
        <taxon>Desulfovibrionia</taxon>
        <taxon>Desulfovibrionales</taxon>
        <taxon>Desulfovibrionaceae</taxon>
        <taxon>Humidesulfovibrio</taxon>
    </lineage>
</organism>
<dbReference type="NCBIfam" id="NF004905">
    <property type="entry name" value="PRK06265.1-5"/>
    <property type="match status" value="1"/>
</dbReference>
<dbReference type="InterPro" id="IPR002751">
    <property type="entry name" value="CbiM/NikMN"/>
</dbReference>
<evidence type="ECO:0000313" key="8">
    <source>
        <dbReference type="EMBL" id="SNR81688.1"/>
    </source>
</evidence>
<evidence type="ECO:0000256" key="4">
    <source>
        <dbReference type="ARBA" id="ARBA00022692"/>
    </source>
</evidence>
<feature type="transmembrane region" description="Helical" evidence="7">
    <location>
        <begin position="131"/>
        <end position="154"/>
    </location>
</feature>